<dbReference type="EMBL" id="JBHSPT010000119">
    <property type="protein sequence ID" value="MFC6060368.1"/>
    <property type="molecule type" value="Genomic_DNA"/>
</dbReference>
<dbReference type="RefSeq" id="WP_386406304.1">
    <property type="nucleotide sequence ID" value="NZ_JBHSPT010000119.1"/>
</dbReference>
<dbReference type="SUPFAM" id="SSF56349">
    <property type="entry name" value="DNA breaking-rejoining enzymes"/>
    <property type="match status" value="1"/>
</dbReference>
<accession>A0ABW1MB47</accession>
<dbReference type="Proteomes" id="UP001596242">
    <property type="component" value="Unassembled WGS sequence"/>
</dbReference>
<protein>
    <recommendedName>
        <fullName evidence="3">Integrase</fullName>
    </recommendedName>
</protein>
<sequence>MNCVHCGKPLPEGSRRDRAYCDHNCRALASYYRRKAGIPPPPRWQHPALTSDNPALRSAAILARQLGEANGWSPSLVRCAMDGLTAVLEDRPAGNSVKFTEVRTRIPRHASSHRVAEVLAYLDLLEDDSASAIRSWIEARTGELPAGFAGDVRAWLLVLLDGDSRAKPRSRTCLYVYFGCVRPLLENWATTRGHLREITVADVTAALSPLRGWQRRNAIAPLRSLFRFAKKRGLIFANPTTLLKAEDIPRSLLPMTDAEVLAVQRVAVTPGQRLIVALAAVHAARATAIRRLTLDDLDLPNRRITIAGHTQRLGELPHQTLLAWLAQRRLTWPKTPNRHVLINAKTALETGPVSAEHLKRHLLHQGVYLERIRGDRVLREALTVGADPLHLALVFDLSHTTASRYAAIAQNLLDDQIEQTADDEDF</sequence>
<reference evidence="2" key="1">
    <citation type="journal article" date="2019" name="Int. J. Syst. Evol. Microbiol.">
        <title>The Global Catalogue of Microorganisms (GCM) 10K type strain sequencing project: providing services to taxonomists for standard genome sequencing and annotation.</title>
        <authorList>
            <consortium name="The Broad Institute Genomics Platform"/>
            <consortium name="The Broad Institute Genome Sequencing Center for Infectious Disease"/>
            <person name="Wu L."/>
            <person name="Ma J."/>
        </authorList>
    </citation>
    <scope>NUCLEOTIDE SEQUENCE [LARGE SCALE GENOMIC DNA]</scope>
    <source>
        <strain evidence="2">JCM 12763</strain>
    </source>
</reference>
<evidence type="ECO:0000313" key="1">
    <source>
        <dbReference type="EMBL" id="MFC6060368.1"/>
    </source>
</evidence>
<name>A0ABW1MB47_9ACTN</name>
<comment type="caution">
    <text evidence="1">The sequence shown here is derived from an EMBL/GenBank/DDBJ whole genome shotgun (WGS) entry which is preliminary data.</text>
</comment>
<evidence type="ECO:0000313" key="2">
    <source>
        <dbReference type="Proteomes" id="UP001596242"/>
    </source>
</evidence>
<evidence type="ECO:0008006" key="3">
    <source>
        <dbReference type="Google" id="ProtNLM"/>
    </source>
</evidence>
<dbReference type="InterPro" id="IPR011010">
    <property type="entry name" value="DNA_brk_join_enz"/>
</dbReference>
<proteinExistence type="predicted"/>
<gene>
    <name evidence="1" type="ORF">ACFP50_34710</name>
</gene>
<keyword evidence="2" id="KW-1185">Reference proteome</keyword>
<organism evidence="1 2">
    <name type="scientific">Streptomyces pratens</name>
    <dbReference type="NCBI Taxonomy" id="887456"/>
    <lineage>
        <taxon>Bacteria</taxon>
        <taxon>Bacillati</taxon>
        <taxon>Actinomycetota</taxon>
        <taxon>Actinomycetes</taxon>
        <taxon>Kitasatosporales</taxon>
        <taxon>Streptomycetaceae</taxon>
        <taxon>Streptomyces</taxon>
    </lineage>
</organism>